<gene>
    <name evidence="9" type="ORF">KUF71_010791</name>
</gene>
<reference evidence="9" key="2">
    <citation type="journal article" date="2023" name="BMC Genomics">
        <title>Pest status, molecular evolution, and epigenetic factors derived from the genome assembly of Frankliniella fusca, a thysanopteran phytovirus vector.</title>
        <authorList>
            <person name="Catto M.A."/>
            <person name="Labadie P.E."/>
            <person name="Jacobson A.L."/>
            <person name="Kennedy G.G."/>
            <person name="Srinivasan R."/>
            <person name="Hunt B.G."/>
        </authorList>
    </citation>
    <scope>NUCLEOTIDE SEQUENCE</scope>
    <source>
        <strain evidence="9">PL_HMW_Pooled</strain>
    </source>
</reference>
<dbReference type="AlphaFoldDB" id="A0AAE1LK72"/>
<sequence length="337" mass="38255">RNVIALHIGFENPAEEHRRRKLELCRARRRLRDHSDLFDITTAEFQSLYRMPQHVMVVLCSVAFYASGSYQRPLGQDVNHNLGQGTVSKAVKEVTDIFNHPDVLITFIRFPDTAEERNAMIQRYVYCQCTLRYVDGTLVNIVPPPRPNQHYRSRKGFAALNVLLVCNVSLEIIYCNARFPGSSTDPYIYRNSPLRDALRDAYRESNCCVLGDSGFPHEPWLMGPLSLAPRGTPEYSYTKLHMKCRNVVERCIGVLKNRFRCLLWDRTLHCRPGKAGKIVNACVVVHNFLVARRIVNPPPVFEGLGNDAPEPDYDLDAPLNAEADAMRAACSTYGTCP</sequence>
<proteinExistence type="inferred from homology"/>
<evidence type="ECO:0000256" key="1">
    <source>
        <dbReference type="ARBA" id="ARBA00001968"/>
    </source>
</evidence>
<keyword evidence="6" id="KW-0378">Hydrolase</keyword>
<dbReference type="GO" id="GO:0005634">
    <property type="term" value="C:nucleus"/>
    <property type="evidence" value="ECO:0007669"/>
    <property type="project" value="UniProtKB-SubCell"/>
</dbReference>
<evidence type="ECO:0000256" key="7">
    <source>
        <dbReference type="ARBA" id="ARBA00023242"/>
    </source>
</evidence>
<dbReference type="PANTHER" id="PTHR22930">
    <property type="match status" value="1"/>
</dbReference>
<dbReference type="GO" id="GO:0046872">
    <property type="term" value="F:metal ion binding"/>
    <property type="evidence" value="ECO:0007669"/>
    <property type="project" value="UniProtKB-KW"/>
</dbReference>
<dbReference type="PANTHER" id="PTHR22930:SF289">
    <property type="entry name" value="DDE TNP4 DOMAIN-CONTAINING PROTEIN-RELATED"/>
    <property type="match status" value="1"/>
</dbReference>
<organism evidence="9 10">
    <name type="scientific">Frankliniella fusca</name>
    <dbReference type="NCBI Taxonomy" id="407009"/>
    <lineage>
        <taxon>Eukaryota</taxon>
        <taxon>Metazoa</taxon>
        <taxon>Ecdysozoa</taxon>
        <taxon>Arthropoda</taxon>
        <taxon>Hexapoda</taxon>
        <taxon>Insecta</taxon>
        <taxon>Pterygota</taxon>
        <taxon>Neoptera</taxon>
        <taxon>Paraneoptera</taxon>
        <taxon>Thysanoptera</taxon>
        <taxon>Terebrantia</taxon>
        <taxon>Thripoidea</taxon>
        <taxon>Thripidae</taxon>
        <taxon>Frankliniella</taxon>
    </lineage>
</organism>
<keyword evidence="10" id="KW-1185">Reference proteome</keyword>
<evidence type="ECO:0000256" key="5">
    <source>
        <dbReference type="ARBA" id="ARBA00022723"/>
    </source>
</evidence>
<evidence type="ECO:0000313" key="9">
    <source>
        <dbReference type="EMBL" id="KAK3921619.1"/>
    </source>
</evidence>
<dbReference type="EMBL" id="JAHWGI010001040">
    <property type="protein sequence ID" value="KAK3921619.1"/>
    <property type="molecule type" value="Genomic_DNA"/>
</dbReference>
<comment type="cofactor">
    <cofactor evidence="1">
        <name>a divalent metal cation</name>
        <dbReference type="ChEBI" id="CHEBI:60240"/>
    </cofactor>
</comment>
<evidence type="ECO:0000256" key="2">
    <source>
        <dbReference type="ARBA" id="ARBA00004123"/>
    </source>
</evidence>
<comment type="caution">
    <text evidence="9">The sequence shown here is derived from an EMBL/GenBank/DDBJ whole genome shotgun (WGS) entry which is preliminary data.</text>
</comment>
<protein>
    <submittedName>
        <fullName evidence="9">Nuclease</fullName>
    </submittedName>
</protein>
<comment type="subcellular location">
    <subcellularLocation>
        <location evidence="2">Nucleus</location>
    </subcellularLocation>
</comment>
<keyword evidence="7" id="KW-0539">Nucleus</keyword>
<evidence type="ECO:0000259" key="8">
    <source>
        <dbReference type="Pfam" id="PF13359"/>
    </source>
</evidence>
<evidence type="ECO:0000313" key="10">
    <source>
        <dbReference type="Proteomes" id="UP001219518"/>
    </source>
</evidence>
<feature type="non-terminal residue" evidence="9">
    <location>
        <position position="337"/>
    </location>
</feature>
<evidence type="ECO:0000256" key="4">
    <source>
        <dbReference type="ARBA" id="ARBA00022722"/>
    </source>
</evidence>
<name>A0AAE1LK72_9NEOP</name>
<keyword evidence="4" id="KW-0540">Nuclease</keyword>
<reference evidence="9" key="1">
    <citation type="submission" date="2021-07" db="EMBL/GenBank/DDBJ databases">
        <authorList>
            <person name="Catto M.A."/>
            <person name="Jacobson A."/>
            <person name="Kennedy G."/>
            <person name="Labadie P."/>
            <person name="Hunt B.G."/>
            <person name="Srinivasan R."/>
        </authorList>
    </citation>
    <scope>NUCLEOTIDE SEQUENCE</scope>
    <source>
        <strain evidence="9">PL_HMW_Pooled</strain>
        <tissue evidence="9">Head</tissue>
    </source>
</reference>
<evidence type="ECO:0000256" key="6">
    <source>
        <dbReference type="ARBA" id="ARBA00022801"/>
    </source>
</evidence>
<dbReference type="GO" id="GO:0004518">
    <property type="term" value="F:nuclease activity"/>
    <property type="evidence" value="ECO:0007669"/>
    <property type="project" value="UniProtKB-KW"/>
</dbReference>
<dbReference type="Pfam" id="PF13359">
    <property type="entry name" value="DDE_Tnp_4"/>
    <property type="match status" value="1"/>
</dbReference>
<dbReference type="Proteomes" id="UP001219518">
    <property type="component" value="Unassembled WGS sequence"/>
</dbReference>
<evidence type="ECO:0000256" key="3">
    <source>
        <dbReference type="ARBA" id="ARBA00006958"/>
    </source>
</evidence>
<dbReference type="InterPro" id="IPR027806">
    <property type="entry name" value="HARBI1_dom"/>
</dbReference>
<keyword evidence="5" id="KW-0479">Metal-binding</keyword>
<comment type="similarity">
    <text evidence="3">Belongs to the HARBI1 family.</text>
</comment>
<dbReference type="InterPro" id="IPR045249">
    <property type="entry name" value="HARBI1-like"/>
</dbReference>
<accession>A0AAE1LK72</accession>
<dbReference type="GO" id="GO:0016787">
    <property type="term" value="F:hydrolase activity"/>
    <property type="evidence" value="ECO:0007669"/>
    <property type="project" value="UniProtKB-KW"/>
</dbReference>
<feature type="domain" description="DDE Tnp4" evidence="8">
    <location>
        <begin position="134"/>
        <end position="287"/>
    </location>
</feature>